<keyword evidence="4" id="KW-1185">Reference proteome</keyword>
<dbReference type="SMART" id="SM00448">
    <property type="entry name" value="REC"/>
    <property type="match status" value="1"/>
</dbReference>
<organism evidence="3 4">
    <name type="scientific">Flammeovirga aprica JL-4</name>
    <dbReference type="NCBI Taxonomy" id="694437"/>
    <lineage>
        <taxon>Bacteria</taxon>
        <taxon>Pseudomonadati</taxon>
        <taxon>Bacteroidota</taxon>
        <taxon>Cytophagia</taxon>
        <taxon>Cytophagales</taxon>
        <taxon>Flammeovirgaceae</taxon>
        <taxon>Flammeovirga</taxon>
    </lineage>
</organism>
<evidence type="ECO:0000256" key="1">
    <source>
        <dbReference type="PROSITE-ProRule" id="PRU00169"/>
    </source>
</evidence>
<dbReference type="Pfam" id="PF00072">
    <property type="entry name" value="Response_reg"/>
    <property type="match status" value="1"/>
</dbReference>
<dbReference type="InterPro" id="IPR052893">
    <property type="entry name" value="TCS_response_regulator"/>
</dbReference>
<dbReference type="Proteomes" id="UP000576082">
    <property type="component" value="Unassembled WGS sequence"/>
</dbReference>
<protein>
    <submittedName>
        <fullName evidence="3">Response regulator</fullName>
    </submittedName>
</protein>
<proteinExistence type="predicted"/>
<evidence type="ECO:0000313" key="4">
    <source>
        <dbReference type="Proteomes" id="UP000576082"/>
    </source>
</evidence>
<name>A0A7X9XCN3_9BACT</name>
<dbReference type="InterPro" id="IPR011006">
    <property type="entry name" value="CheY-like_superfamily"/>
</dbReference>
<accession>A0A7X9XCN3</accession>
<feature type="modified residue" description="4-aspartylphosphate" evidence="1">
    <location>
        <position position="63"/>
    </location>
</feature>
<evidence type="ECO:0000313" key="3">
    <source>
        <dbReference type="EMBL" id="NME71908.1"/>
    </source>
</evidence>
<dbReference type="RefSeq" id="WP_169660109.1">
    <property type="nucleotide sequence ID" value="NZ_JABANE010000121.1"/>
</dbReference>
<feature type="domain" description="Response regulatory" evidence="2">
    <location>
        <begin position="6"/>
        <end position="133"/>
    </location>
</feature>
<reference evidence="3 4" key="1">
    <citation type="submission" date="2020-04" db="EMBL/GenBank/DDBJ databases">
        <title>Flammeovirga sp. SR4, a novel species isolated from seawater.</title>
        <authorList>
            <person name="Wang X."/>
        </authorList>
    </citation>
    <scope>NUCLEOTIDE SEQUENCE [LARGE SCALE GENOMIC DNA]</scope>
    <source>
        <strain evidence="3 4">ATCC 23126</strain>
    </source>
</reference>
<dbReference type="InterPro" id="IPR001789">
    <property type="entry name" value="Sig_transdc_resp-reg_receiver"/>
</dbReference>
<dbReference type="PANTHER" id="PTHR44520">
    <property type="entry name" value="RESPONSE REGULATOR RCP1-RELATED"/>
    <property type="match status" value="1"/>
</dbReference>
<dbReference type="EMBL" id="JABANE010000121">
    <property type="protein sequence ID" value="NME71908.1"/>
    <property type="molecule type" value="Genomic_DNA"/>
</dbReference>
<sequence length="141" mass="16429">MDQLAHILLIDDSESINFFNRLIIEDSKITKKCTFFLSAEKGLDYLKQEDKDRYPLPDIIFLDINMPRMNGWEFITEYDKLDFEIREQISLFLLTTSINDDDLQKANLLPTVKGYLNKPLSVDTIMSAYTLSQNVLQKKAL</sequence>
<evidence type="ECO:0000259" key="2">
    <source>
        <dbReference type="PROSITE" id="PS50110"/>
    </source>
</evidence>
<comment type="caution">
    <text evidence="3">The sequence shown here is derived from an EMBL/GenBank/DDBJ whole genome shotgun (WGS) entry which is preliminary data.</text>
</comment>
<keyword evidence="1" id="KW-0597">Phosphoprotein</keyword>
<dbReference type="PROSITE" id="PS50110">
    <property type="entry name" value="RESPONSE_REGULATORY"/>
    <property type="match status" value="1"/>
</dbReference>
<dbReference type="AlphaFoldDB" id="A0A7X9XCN3"/>
<gene>
    <name evidence="3" type="ORF">HHU12_28340</name>
</gene>
<dbReference type="SUPFAM" id="SSF52172">
    <property type="entry name" value="CheY-like"/>
    <property type="match status" value="1"/>
</dbReference>
<dbReference type="PANTHER" id="PTHR44520:SF2">
    <property type="entry name" value="RESPONSE REGULATOR RCP1"/>
    <property type="match status" value="1"/>
</dbReference>
<dbReference type="Gene3D" id="3.40.50.2300">
    <property type="match status" value="1"/>
</dbReference>
<dbReference type="GO" id="GO:0000160">
    <property type="term" value="P:phosphorelay signal transduction system"/>
    <property type="evidence" value="ECO:0007669"/>
    <property type="project" value="InterPro"/>
</dbReference>